<evidence type="ECO:0000313" key="2">
    <source>
        <dbReference type="EMBL" id="EON74892.1"/>
    </source>
</evidence>
<comment type="caution">
    <text evidence="2">The sequence shown here is derived from an EMBL/GenBank/DDBJ whole genome shotgun (WGS) entry which is preliminary data.</text>
</comment>
<dbReference type="Proteomes" id="UP000013909">
    <property type="component" value="Unassembled WGS sequence"/>
</dbReference>
<sequence length="142" mass="17118">MHGLSKDHHQGLLLCFKIRHGIKLGVDGERINKYCKWFWQTYLKLHFSIEEEFVFPVLGRDDALVKQVLEEHKHLEELFHRQQSDYDYLRKIEHDLEAHIRFEERVLFNKIQDIATEQELDTIAKNHAGESSCAVWEDEFWR</sequence>
<proteinExistence type="predicted"/>
<evidence type="ECO:0000259" key="1">
    <source>
        <dbReference type="Pfam" id="PF01814"/>
    </source>
</evidence>
<reference evidence="2 3" key="1">
    <citation type="submission" date="2013-02" db="EMBL/GenBank/DDBJ databases">
        <title>A novel strain isolated from Lonar lake, Maharashtra, India.</title>
        <authorList>
            <person name="Singh A."/>
        </authorList>
    </citation>
    <scope>NUCLEOTIDE SEQUENCE [LARGE SCALE GENOMIC DNA]</scope>
    <source>
        <strain evidence="2 3">AK24</strain>
    </source>
</reference>
<feature type="domain" description="Hemerythrin-like" evidence="1">
    <location>
        <begin position="14"/>
        <end position="110"/>
    </location>
</feature>
<dbReference type="STRING" id="1232681.ADIS_4586"/>
<dbReference type="InterPro" id="IPR012312">
    <property type="entry name" value="Hemerythrin-like"/>
</dbReference>
<keyword evidence="3" id="KW-1185">Reference proteome</keyword>
<gene>
    <name evidence="2" type="ORF">ADIS_4586</name>
</gene>
<name>R7ZLE2_9BACT</name>
<dbReference type="Gene3D" id="1.20.120.520">
    <property type="entry name" value="nmb1532 protein domain like"/>
    <property type="match status" value="1"/>
</dbReference>
<dbReference type="Pfam" id="PF01814">
    <property type="entry name" value="Hemerythrin"/>
    <property type="match status" value="1"/>
</dbReference>
<accession>R7ZLE2</accession>
<dbReference type="EMBL" id="AQHR01000114">
    <property type="protein sequence ID" value="EON74892.1"/>
    <property type="molecule type" value="Genomic_DNA"/>
</dbReference>
<protein>
    <recommendedName>
        <fullName evidence="1">Hemerythrin-like domain-containing protein</fullName>
    </recommendedName>
</protein>
<dbReference type="PATRIC" id="fig|1288963.3.peg.4575"/>
<evidence type="ECO:0000313" key="3">
    <source>
        <dbReference type="Proteomes" id="UP000013909"/>
    </source>
</evidence>
<dbReference type="AlphaFoldDB" id="R7ZLE2"/>
<organism evidence="2 3">
    <name type="scientific">Lunatimonas lonarensis</name>
    <dbReference type="NCBI Taxonomy" id="1232681"/>
    <lineage>
        <taxon>Bacteria</taxon>
        <taxon>Pseudomonadati</taxon>
        <taxon>Bacteroidota</taxon>
        <taxon>Cytophagia</taxon>
        <taxon>Cytophagales</taxon>
        <taxon>Cyclobacteriaceae</taxon>
    </lineage>
</organism>